<accession>A0A3S3P8Y4</accession>
<dbReference type="SUPFAM" id="SSF56854">
    <property type="entry name" value="Bcl-2 inhibitors of programmed cell death"/>
    <property type="match status" value="1"/>
</dbReference>
<dbReference type="PROSITE" id="PS50062">
    <property type="entry name" value="BCL2_FAMILY"/>
    <property type="match status" value="1"/>
</dbReference>
<dbReference type="InterPro" id="IPR046371">
    <property type="entry name" value="Bcl-2_BH1-3"/>
</dbReference>
<dbReference type="Gene3D" id="1.10.437.10">
    <property type="entry name" value="Blc2-like"/>
    <property type="match status" value="1"/>
</dbReference>
<reference evidence="6 7" key="1">
    <citation type="journal article" date="2018" name="Gigascience">
        <title>Genomes of trombidid mites reveal novel predicted allergens and laterally-transferred genes associated with secondary metabolism.</title>
        <authorList>
            <person name="Dong X."/>
            <person name="Chaisiri K."/>
            <person name="Xia D."/>
            <person name="Armstrong S.D."/>
            <person name="Fang Y."/>
            <person name="Donnelly M.J."/>
            <person name="Kadowaki T."/>
            <person name="McGarry J.W."/>
            <person name="Darby A.C."/>
            <person name="Makepeace B.L."/>
        </authorList>
    </citation>
    <scope>NUCLEOTIDE SEQUENCE [LARGE SCALE GENOMIC DNA]</scope>
    <source>
        <strain evidence="6">UoL-WK</strain>
    </source>
</reference>
<dbReference type="OrthoDB" id="6080198at2759"/>
<comment type="caution">
    <text evidence="6">The sequence shown here is derived from an EMBL/GenBank/DDBJ whole genome shotgun (WGS) entry which is preliminary data.</text>
</comment>
<dbReference type="PANTHER" id="PTHR11256">
    <property type="entry name" value="BCL-2 RELATED"/>
    <property type="match status" value="1"/>
</dbReference>
<name>A0A3S3P8Y4_9ACAR</name>
<dbReference type="GO" id="GO:0008630">
    <property type="term" value="P:intrinsic apoptotic signaling pathway in response to DNA damage"/>
    <property type="evidence" value="ECO:0007669"/>
    <property type="project" value="TreeGrafter"/>
</dbReference>
<feature type="domain" description="Bcl-2 Bcl-2 homology region 1-3" evidence="4">
    <location>
        <begin position="71"/>
        <end position="169"/>
    </location>
</feature>
<dbReference type="InterPro" id="IPR026298">
    <property type="entry name" value="Bcl-2_fam"/>
</dbReference>
<evidence type="ECO:0000256" key="3">
    <source>
        <dbReference type="SAM" id="Phobius"/>
    </source>
</evidence>
<dbReference type="GO" id="GO:0042981">
    <property type="term" value="P:regulation of apoptotic process"/>
    <property type="evidence" value="ECO:0007669"/>
    <property type="project" value="InterPro"/>
</dbReference>
<evidence type="ECO:0000313" key="5">
    <source>
        <dbReference type="EMBL" id="RWS17507.1"/>
    </source>
</evidence>
<dbReference type="AlphaFoldDB" id="A0A3S3P8Y4"/>
<comment type="similarity">
    <text evidence="1">Belongs to the Bcl-2 family.</text>
</comment>
<dbReference type="GO" id="GO:0051400">
    <property type="term" value="F:BH domain binding"/>
    <property type="evidence" value="ECO:0007669"/>
    <property type="project" value="TreeGrafter"/>
</dbReference>
<gene>
    <name evidence="5" type="ORF">B4U79_09008</name>
    <name evidence="6" type="ORF">B4U79_10124</name>
</gene>
<dbReference type="InterPro" id="IPR036834">
    <property type="entry name" value="Bcl-2-like_sf"/>
</dbReference>
<keyword evidence="3" id="KW-0812">Transmembrane</keyword>
<evidence type="ECO:0000313" key="6">
    <source>
        <dbReference type="EMBL" id="RWS17528.1"/>
    </source>
</evidence>
<dbReference type="InterPro" id="IPR002475">
    <property type="entry name" value="Bcl2-like"/>
</dbReference>
<dbReference type="GO" id="GO:0005741">
    <property type="term" value="C:mitochondrial outer membrane"/>
    <property type="evidence" value="ECO:0007669"/>
    <property type="project" value="TreeGrafter"/>
</dbReference>
<dbReference type="GO" id="GO:0001836">
    <property type="term" value="P:release of cytochrome c from mitochondria"/>
    <property type="evidence" value="ECO:0007669"/>
    <property type="project" value="TreeGrafter"/>
</dbReference>
<evidence type="ECO:0000256" key="1">
    <source>
        <dbReference type="ARBA" id="ARBA00009458"/>
    </source>
</evidence>
<dbReference type="Pfam" id="PF00452">
    <property type="entry name" value="Bcl-2"/>
    <property type="match status" value="1"/>
</dbReference>
<dbReference type="EMBL" id="NCKU01000065">
    <property type="protein sequence ID" value="RWS17507.1"/>
    <property type="molecule type" value="Genomic_DNA"/>
</dbReference>
<proteinExistence type="inferred from homology"/>
<protein>
    <submittedName>
        <fullName evidence="6">Apoptosis regulator BAX-like protein</fullName>
    </submittedName>
</protein>
<feature type="transmembrane region" description="Helical" evidence="3">
    <location>
        <begin position="194"/>
        <end position="215"/>
    </location>
</feature>
<dbReference type="GO" id="GO:0097192">
    <property type="term" value="P:extrinsic apoptotic signaling pathway in absence of ligand"/>
    <property type="evidence" value="ECO:0007669"/>
    <property type="project" value="TreeGrafter"/>
</dbReference>
<dbReference type="Proteomes" id="UP000285301">
    <property type="component" value="Unassembled WGS sequence"/>
</dbReference>
<organism evidence="6 7">
    <name type="scientific">Dinothrombium tinctorium</name>
    <dbReference type="NCBI Taxonomy" id="1965070"/>
    <lineage>
        <taxon>Eukaryota</taxon>
        <taxon>Metazoa</taxon>
        <taxon>Ecdysozoa</taxon>
        <taxon>Arthropoda</taxon>
        <taxon>Chelicerata</taxon>
        <taxon>Arachnida</taxon>
        <taxon>Acari</taxon>
        <taxon>Acariformes</taxon>
        <taxon>Trombidiformes</taxon>
        <taxon>Prostigmata</taxon>
        <taxon>Anystina</taxon>
        <taxon>Parasitengona</taxon>
        <taxon>Trombidioidea</taxon>
        <taxon>Trombidiidae</taxon>
        <taxon>Dinothrombium</taxon>
    </lineage>
</organism>
<dbReference type="STRING" id="1965070.A0A3S3P8Y4"/>
<evidence type="ECO:0000313" key="7">
    <source>
        <dbReference type="Proteomes" id="UP000285301"/>
    </source>
</evidence>
<evidence type="ECO:0000259" key="4">
    <source>
        <dbReference type="Pfam" id="PF00452"/>
    </source>
</evidence>
<reference evidence="6" key="2">
    <citation type="submission" date="2018-11" db="EMBL/GenBank/DDBJ databases">
        <title>Trombidioid mite genomics.</title>
        <authorList>
            <person name="Dong X."/>
        </authorList>
    </citation>
    <scope>NUCLEOTIDE SEQUENCE</scope>
    <source>
        <strain evidence="6">UoL-WK</strain>
    </source>
</reference>
<keyword evidence="3" id="KW-0472">Membrane</keyword>
<dbReference type="PANTHER" id="PTHR11256:SF21">
    <property type="entry name" value="BCL-2 BCL-2 HOMOLOGY REGION 1-3 DOMAIN-CONTAINING PROTEIN"/>
    <property type="match status" value="1"/>
</dbReference>
<keyword evidence="3" id="KW-1133">Transmembrane helix</keyword>
<evidence type="ECO:0000256" key="2">
    <source>
        <dbReference type="ARBA" id="ARBA00022703"/>
    </source>
</evidence>
<dbReference type="EMBL" id="NCKU01000063">
    <property type="protein sequence ID" value="RWS17528.1"/>
    <property type="molecule type" value="Genomic_DNA"/>
</dbReference>
<sequence length="224" mass="26027">MPSTRGTPSIDETQEVARILFQHFYRERFTTERDVQYEDLILPPNESISSFVCRTFDGYSNSLLASIGRDLRRIAEEVEKSCERETIRRRASEIDIFGTTHEEFRRLLNELFFNGISRERIVVLFFFCTDVALRAYDSYPLEYCFRFLSWSLSFILDTICDWVQRHGGWVSCSAFTFSLTQPSFLTQGVVLGTYIANLGYFALMVVVGISCVIYIKKNLWPSES</sequence>
<keyword evidence="2" id="KW-0053">Apoptosis</keyword>
<keyword evidence="7" id="KW-1185">Reference proteome</keyword>